<evidence type="ECO:0000313" key="2">
    <source>
        <dbReference type="EMBL" id="JAC80809.1"/>
    </source>
</evidence>
<protein>
    <submittedName>
        <fullName evidence="2">Uncharacterized protein</fullName>
    </submittedName>
</protein>
<sequence length="106" mass="10932">WPSSSSSGGDQERWQAALLLHITQPGPVNPGRHSHSATGAPCPSPVCHVAMLSMFGHPADPNAVENGGNRFIPAELLSPPSPLDEPPPVSPLGTPSPLDEPPPVSP</sequence>
<reference evidence="2" key="1">
    <citation type="submission" date="2014-05" db="EMBL/GenBank/DDBJ databases">
        <title>The transcriptome of the halophilic microalga Tetraselmis sp. GSL018 isolated from the Great Salt Lake, Utah.</title>
        <authorList>
            <person name="Jinkerson R.E."/>
            <person name="D'Adamo S."/>
            <person name="Posewitz M.C."/>
        </authorList>
    </citation>
    <scope>NUCLEOTIDE SEQUENCE</scope>
    <source>
        <strain evidence="2">GSL018</strain>
    </source>
</reference>
<feature type="region of interest" description="Disordered" evidence="1">
    <location>
        <begin position="60"/>
        <end position="106"/>
    </location>
</feature>
<dbReference type="AlphaFoldDB" id="A0A061SCN7"/>
<gene>
    <name evidence="2" type="ORF">TSPGSL018_9414</name>
</gene>
<feature type="non-terminal residue" evidence="2">
    <location>
        <position position="1"/>
    </location>
</feature>
<evidence type="ECO:0000256" key="1">
    <source>
        <dbReference type="SAM" id="MobiDB-lite"/>
    </source>
</evidence>
<proteinExistence type="predicted"/>
<accession>A0A061SCN7</accession>
<dbReference type="EMBL" id="GBEZ01004406">
    <property type="protein sequence ID" value="JAC80809.1"/>
    <property type="molecule type" value="Transcribed_RNA"/>
</dbReference>
<feature type="non-terminal residue" evidence="2">
    <location>
        <position position="106"/>
    </location>
</feature>
<name>A0A061SCN7_9CHLO</name>
<organism evidence="2">
    <name type="scientific">Tetraselmis sp. GSL018</name>
    <dbReference type="NCBI Taxonomy" id="582737"/>
    <lineage>
        <taxon>Eukaryota</taxon>
        <taxon>Viridiplantae</taxon>
        <taxon>Chlorophyta</taxon>
        <taxon>core chlorophytes</taxon>
        <taxon>Chlorodendrophyceae</taxon>
        <taxon>Chlorodendrales</taxon>
        <taxon>Chlorodendraceae</taxon>
        <taxon>Tetraselmis</taxon>
    </lineage>
</organism>
<feature type="compositionally biased region" description="Pro residues" evidence="1">
    <location>
        <begin position="79"/>
        <end position="90"/>
    </location>
</feature>